<comment type="caution">
    <text evidence="7">The sequence shown here is derived from an EMBL/GenBank/DDBJ whole genome shotgun (WGS) entry which is preliminary data.</text>
</comment>
<evidence type="ECO:0000256" key="3">
    <source>
        <dbReference type="ARBA" id="ARBA00023125"/>
    </source>
</evidence>
<accession>A0A6A3P5E5</accession>
<dbReference type="OrthoDB" id="1097733at2759"/>
<evidence type="ECO:0000256" key="2">
    <source>
        <dbReference type="ARBA" id="ARBA00023015"/>
    </source>
</evidence>
<evidence type="ECO:0000256" key="5">
    <source>
        <dbReference type="ARBA" id="ARBA00023242"/>
    </source>
</evidence>
<evidence type="ECO:0000313" key="8">
    <source>
        <dbReference type="Proteomes" id="UP000435112"/>
    </source>
</evidence>
<comment type="similarity">
    <text evidence="6">Belongs to the NFYA/HAP2 subunit family.</text>
</comment>
<protein>
    <recommendedName>
        <fullName evidence="6">Nuclear transcription factor Y subunit</fullName>
    </recommendedName>
</protein>
<comment type="function">
    <text evidence="6">Component of the sequence-specific heterotrimeric transcription factor (NF-Y) which specifically recognizes a 5'-CCAAT-3' box motif found in the promoters of its target genes.</text>
</comment>
<evidence type="ECO:0000313" key="7">
    <source>
        <dbReference type="EMBL" id="KAE9049075.1"/>
    </source>
</evidence>
<evidence type="ECO:0000256" key="6">
    <source>
        <dbReference type="RuleBase" id="RU367155"/>
    </source>
</evidence>
<dbReference type="GO" id="GO:0005634">
    <property type="term" value="C:nucleus"/>
    <property type="evidence" value="ECO:0007669"/>
    <property type="project" value="UniProtKB-SubCell"/>
</dbReference>
<keyword evidence="4 6" id="KW-0804">Transcription</keyword>
<keyword evidence="3 6" id="KW-0238">DNA-binding</keyword>
<comment type="subunit">
    <text evidence="6">Heterotrimer.</text>
</comment>
<sequence length="238" mass="27078">MATARPSVKLQLSTRFSTTLAGETPILVFSDYFASPRALSKNAHSSDSREQLRDTATMESVELQTPTQVHELSEQQSTQQQVQALTEAQAAQIALYQNQQIQFLQQLQQQQPNNEQLRQLYNNQMMMMPQFLLNSPLLNALTTQGATTPAVADAVEEEPVYVNAKQYHRIMVRRQQRAKLEAKLGNLRQRKAYLHQSRHKHAMRRPRGPGGRFLTRAEIAMLKDGTLRLEDLPAKAEK</sequence>
<dbReference type="EMBL" id="QXFU01000002">
    <property type="protein sequence ID" value="KAE9049075.1"/>
    <property type="molecule type" value="Genomic_DNA"/>
</dbReference>
<keyword evidence="5 6" id="KW-0539">Nucleus</keyword>
<dbReference type="GO" id="GO:0003677">
    <property type="term" value="F:DNA binding"/>
    <property type="evidence" value="ECO:0007669"/>
    <property type="project" value="UniProtKB-KW"/>
</dbReference>
<dbReference type="GO" id="GO:0003700">
    <property type="term" value="F:DNA-binding transcription factor activity"/>
    <property type="evidence" value="ECO:0007669"/>
    <property type="project" value="UniProtKB-UniRule"/>
</dbReference>
<proteinExistence type="inferred from homology"/>
<dbReference type="InterPro" id="IPR001289">
    <property type="entry name" value="NFYA"/>
</dbReference>
<dbReference type="Gene3D" id="6.10.250.2430">
    <property type="match status" value="1"/>
</dbReference>
<evidence type="ECO:0000256" key="1">
    <source>
        <dbReference type="ARBA" id="ARBA00004123"/>
    </source>
</evidence>
<dbReference type="AlphaFoldDB" id="A0A6A3P5E5"/>
<dbReference type="PROSITE" id="PS51152">
    <property type="entry name" value="NFYA_HAP2_2"/>
    <property type="match status" value="1"/>
</dbReference>
<reference evidence="7 8" key="1">
    <citation type="submission" date="2018-09" db="EMBL/GenBank/DDBJ databases">
        <title>Genomic investigation of the strawberry pathogen Phytophthora fragariae indicates pathogenicity is determined by transcriptional variation in three key races.</title>
        <authorList>
            <person name="Adams T.M."/>
            <person name="Armitage A.D."/>
            <person name="Sobczyk M.K."/>
            <person name="Bates H.J."/>
            <person name="Dunwell J.M."/>
            <person name="Nellist C.F."/>
            <person name="Harrison R.J."/>
        </authorList>
    </citation>
    <scope>NUCLEOTIDE SEQUENCE [LARGE SCALE GENOMIC DNA]</scope>
    <source>
        <strain evidence="7 8">SCRP324</strain>
    </source>
</reference>
<evidence type="ECO:0000256" key="4">
    <source>
        <dbReference type="ARBA" id="ARBA00023163"/>
    </source>
</evidence>
<dbReference type="Pfam" id="PF02045">
    <property type="entry name" value="CBFB_NFYA"/>
    <property type="match status" value="1"/>
</dbReference>
<name>A0A6A3P5E5_9STRA</name>
<dbReference type="Proteomes" id="UP000435112">
    <property type="component" value="Unassembled WGS sequence"/>
</dbReference>
<dbReference type="PANTHER" id="PTHR12632">
    <property type="entry name" value="TRANSCRIPTION FACTOR NF-Y ALPHA-RELATED"/>
    <property type="match status" value="1"/>
</dbReference>
<dbReference type="SMART" id="SM00521">
    <property type="entry name" value="CBF"/>
    <property type="match status" value="1"/>
</dbReference>
<organism evidence="7 8">
    <name type="scientific">Phytophthora rubi</name>
    <dbReference type="NCBI Taxonomy" id="129364"/>
    <lineage>
        <taxon>Eukaryota</taxon>
        <taxon>Sar</taxon>
        <taxon>Stramenopiles</taxon>
        <taxon>Oomycota</taxon>
        <taxon>Peronosporomycetes</taxon>
        <taxon>Peronosporales</taxon>
        <taxon>Peronosporaceae</taxon>
        <taxon>Phytophthora</taxon>
    </lineage>
</organism>
<gene>
    <name evidence="7" type="ORF">PR002_g70</name>
</gene>
<keyword evidence="2 6" id="KW-0805">Transcription regulation</keyword>
<comment type="subcellular location">
    <subcellularLocation>
        <location evidence="1 6">Nucleus</location>
    </subcellularLocation>
</comment>
<dbReference type="PRINTS" id="PR00616">
    <property type="entry name" value="CCAATSUBUNTB"/>
</dbReference>